<evidence type="ECO:0000256" key="6">
    <source>
        <dbReference type="ARBA" id="ARBA00023237"/>
    </source>
</evidence>
<comment type="subcellular location">
    <subcellularLocation>
        <location evidence="1 7">Cell outer membrane</location>
        <topology evidence="1 7">Multi-pass membrane protein</topology>
    </subcellularLocation>
</comment>
<evidence type="ECO:0000256" key="3">
    <source>
        <dbReference type="ARBA" id="ARBA00022452"/>
    </source>
</evidence>
<dbReference type="InterPro" id="IPR036942">
    <property type="entry name" value="Beta-barrel_TonB_sf"/>
</dbReference>
<proteinExistence type="inferred from homology"/>
<dbReference type="InterPro" id="IPR039426">
    <property type="entry name" value="TonB-dep_rcpt-like"/>
</dbReference>
<evidence type="ECO:0000313" key="8">
    <source>
        <dbReference type="EMBL" id="MDQ9090468.1"/>
    </source>
</evidence>
<keyword evidence="5 7" id="KW-0472">Membrane</keyword>
<keyword evidence="9" id="KW-1185">Reference proteome</keyword>
<dbReference type="PANTHER" id="PTHR30069">
    <property type="entry name" value="TONB-DEPENDENT OUTER MEMBRANE RECEPTOR"/>
    <property type="match status" value="1"/>
</dbReference>
<comment type="caution">
    <text evidence="8">The sequence shown here is derived from an EMBL/GenBank/DDBJ whole genome shotgun (WGS) entry which is preliminary data.</text>
</comment>
<dbReference type="RefSeq" id="WP_309038332.1">
    <property type="nucleotide sequence ID" value="NZ_JAVIFY010000001.1"/>
</dbReference>
<evidence type="ECO:0008006" key="10">
    <source>
        <dbReference type="Google" id="ProtNLM"/>
    </source>
</evidence>
<keyword evidence="2 7" id="KW-0813">Transport</keyword>
<dbReference type="Gene3D" id="2.40.170.20">
    <property type="entry name" value="TonB-dependent receptor, beta-barrel domain"/>
    <property type="match status" value="1"/>
</dbReference>
<reference evidence="8 9" key="1">
    <citation type="submission" date="2023-08" db="EMBL/GenBank/DDBJ databases">
        <title>Pseudoalteromonas haloplanktis LL1 genome.</title>
        <authorList>
            <person name="Wu S."/>
        </authorList>
    </citation>
    <scope>NUCLEOTIDE SEQUENCE [LARGE SCALE GENOMIC DNA]</scope>
    <source>
        <strain evidence="8 9">LL1</strain>
    </source>
</reference>
<comment type="similarity">
    <text evidence="7">Belongs to the TonB-dependent receptor family.</text>
</comment>
<dbReference type="Proteomes" id="UP001226574">
    <property type="component" value="Unassembled WGS sequence"/>
</dbReference>
<dbReference type="EMBL" id="JAVIFY010000001">
    <property type="protein sequence ID" value="MDQ9090468.1"/>
    <property type="molecule type" value="Genomic_DNA"/>
</dbReference>
<dbReference type="PANTHER" id="PTHR30069:SF42">
    <property type="entry name" value="FERRIC AEROBACTIN RECEPTOR"/>
    <property type="match status" value="1"/>
</dbReference>
<accession>A0ABU1B7E6</accession>
<evidence type="ECO:0000256" key="1">
    <source>
        <dbReference type="ARBA" id="ARBA00004571"/>
    </source>
</evidence>
<gene>
    <name evidence="8" type="ORF">RC083_02535</name>
</gene>
<name>A0ABU1B7E6_PSEHA</name>
<keyword evidence="6 7" id="KW-0998">Cell outer membrane</keyword>
<keyword evidence="4 7" id="KW-0812">Transmembrane</keyword>
<evidence type="ECO:0000256" key="2">
    <source>
        <dbReference type="ARBA" id="ARBA00022448"/>
    </source>
</evidence>
<keyword evidence="3 7" id="KW-1134">Transmembrane beta strand</keyword>
<dbReference type="PROSITE" id="PS52016">
    <property type="entry name" value="TONB_DEPENDENT_REC_3"/>
    <property type="match status" value="1"/>
</dbReference>
<evidence type="ECO:0000313" key="9">
    <source>
        <dbReference type="Proteomes" id="UP001226574"/>
    </source>
</evidence>
<protein>
    <recommendedName>
        <fullName evidence="10">TonB-dependent receptor-like beta-barrel domain-containing protein</fullName>
    </recommendedName>
</protein>
<sequence length="151" mass="17263">MGLKQRLIFLLTDAFNVSLAYSYIDGEERGQNAEQFQPMNGFSIPPNKFTAQIEYDNDNGWISSLTTLYVAGEDYRIDGNNAFGRRDVDSYTVVDWTNQVELGQGKLQVGIENLFNEQYFSVYSQLQRNGNNTSSIPGRGRTISLQYLYNW</sequence>
<dbReference type="SUPFAM" id="SSF56935">
    <property type="entry name" value="Porins"/>
    <property type="match status" value="1"/>
</dbReference>
<organism evidence="8 9">
    <name type="scientific">Pseudoalteromonas haloplanktis</name>
    <name type="common">Alteromonas haloplanktis</name>
    <dbReference type="NCBI Taxonomy" id="228"/>
    <lineage>
        <taxon>Bacteria</taxon>
        <taxon>Pseudomonadati</taxon>
        <taxon>Pseudomonadota</taxon>
        <taxon>Gammaproteobacteria</taxon>
        <taxon>Alteromonadales</taxon>
        <taxon>Pseudoalteromonadaceae</taxon>
        <taxon>Pseudoalteromonas</taxon>
    </lineage>
</organism>
<evidence type="ECO:0000256" key="5">
    <source>
        <dbReference type="ARBA" id="ARBA00023136"/>
    </source>
</evidence>
<evidence type="ECO:0000256" key="4">
    <source>
        <dbReference type="ARBA" id="ARBA00022692"/>
    </source>
</evidence>
<evidence type="ECO:0000256" key="7">
    <source>
        <dbReference type="PROSITE-ProRule" id="PRU01360"/>
    </source>
</evidence>